<dbReference type="SUPFAM" id="SSF81901">
    <property type="entry name" value="HCP-like"/>
    <property type="match status" value="1"/>
</dbReference>
<name>A0A8H4EH92_GIGMA</name>
<dbReference type="EMBL" id="WTPW01000761">
    <property type="protein sequence ID" value="KAF0482368.1"/>
    <property type="molecule type" value="Genomic_DNA"/>
</dbReference>
<dbReference type="Pfam" id="PF08238">
    <property type="entry name" value="Sel1"/>
    <property type="match status" value="1"/>
</dbReference>
<protein>
    <submittedName>
        <fullName evidence="1">HCP-like protein</fullName>
    </submittedName>
</protein>
<dbReference type="InterPro" id="IPR006597">
    <property type="entry name" value="Sel1-like"/>
</dbReference>
<gene>
    <name evidence="1" type="ORF">F8M41_023434</name>
</gene>
<evidence type="ECO:0000313" key="2">
    <source>
        <dbReference type="Proteomes" id="UP000439903"/>
    </source>
</evidence>
<keyword evidence="2" id="KW-1185">Reference proteome</keyword>
<organism evidence="1 2">
    <name type="scientific">Gigaspora margarita</name>
    <dbReference type="NCBI Taxonomy" id="4874"/>
    <lineage>
        <taxon>Eukaryota</taxon>
        <taxon>Fungi</taxon>
        <taxon>Fungi incertae sedis</taxon>
        <taxon>Mucoromycota</taxon>
        <taxon>Glomeromycotina</taxon>
        <taxon>Glomeromycetes</taxon>
        <taxon>Diversisporales</taxon>
        <taxon>Gigasporaceae</taxon>
        <taxon>Gigaspora</taxon>
    </lineage>
</organism>
<reference evidence="1 2" key="1">
    <citation type="journal article" date="2019" name="Environ. Microbiol.">
        <title>At the nexus of three kingdoms: the genome of the mycorrhizal fungus Gigaspora margarita provides insights into plant, endobacterial and fungal interactions.</title>
        <authorList>
            <person name="Venice F."/>
            <person name="Ghignone S."/>
            <person name="Salvioli di Fossalunga A."/>
            <person name="Amselem J."/>
            <person name="Novero M."/>
            <person name="Xianan X."/>
            <person name="Sedzielewska Toro K."/>
            <person name="Morin E."/>
            <person name="Lipzen A."/>
            <person name="Grigoriev I.V."/>
            <person name="Henrissat B."/>
            <person name="Martin F.M."/>
            <person name="Bonfante P."/>
        </authorList>
    </citation>
    <scope>NUCLEOTIDE SEQUENCE [LARGE SCALE GENOMIC DNA]</scope>
    <source>
        <strain evidence="1 2">BEG34</strain>
    </source>
</reference>
<evidence type="ECO:0000313" key="1">
    <source>
        <dbReference type="EMBL" id="KAF0482368.1"/>
    </source>
</evidence>
<proteinExistence type="predicted"/>
<dbReference type="InterPro" id="IPR011990">
    <property type="entry name" value="TPR-like_helical_dom_sf"/>
</dbReference>
<dbReference type="SMART" id="SM00671">
    <property type="entry name" value="SEL1"/>
    <property type="match status" value="1"/>
</dbReference>
<sequence length="99" mass="11576">MDSEQLRNLVYDYQQGIGVKKDEKKAFEYYRKVAELGNPEVIGDIGICYCLGIGSNKLPDHINPELKKILDNERFKLSWIEYNKFKIITELENRGFTTE</sequence>
<comment type="caution">
    <text evidence="1">The sequence shown here is derived from an EMBL/GenBank/DDBJ whole genome shotgun (WGS) entry which is preliminary data.</text>
</comment>
<dbReference type="Gene3D" id="1.25.40.10">
    <property type="entry name" value="Tetratricopeptide repeat domain"/>
    <property type="match status" value="1"/>
</dbReference>
<dbReference type="OrthoDB" id="2384430at2759"/>
<dbReference type="AlphaFoldDB" id="A0A8H4EH92"/>
<accession>A0A8H4EH92</accession>
<dbReference type="Proteomes" id="UP000439903">
    <property type="component" value="Unassembled WGS sequence"/>
</dbReference>